<keyword evidence="1" id="KW-1133">Transmembrane helix</keyword>
<name>E0I332_9BACL</name>
<gene>
    <name evidence="2" type="ORF">PaecuDRAFT_0207</name>
</gene>
<dbReference type="STRING" id="717606.PaecuDRAFT_0207"/>
<keyword evidence="1" id="KW-0472">Membrane</keyword>
<reference evidence="2 3" key="1">
    <citation type="submission" date="2010-07" db="EMBL/GenBank/DDBJ databases">
        <title>The draft genome of Paenibacillus curdlanolyticus YK9.</title>
        <authorList>
            <consortium name="US DOE Joint Genome Institute (JGI-PGF)"/>
            <person name="Lucas S."/>
            <person name="Copeland A."/>
            <person name="Lapidus A."/>
            <person name="Cheng J.-F."/>
            <person name="Bruce D."/>
            <person name="Goodwin L."/>
            <person name="Pitluck S."/>
            <person name="Land M.L."/>
            <person name="Hauser L."/>
            <person name="Chang Y.-J."/>
            <person name="Jeffries C."/>
            <person name="Anderson I.J."/>
            <person name="Johnson E."/>
            <person name="Loganathan U."/>
            <person name="Mulhopadhyay B."/>
            <person name="Kyrpides N."/>
            <person name="Woyke T.J."/>
        </authorList>
    </citation>
    <scope>NUCLEOTIDE SEQUENCE [LARGE SCALE GENOMIC DNA]</scope>
    <source>
        <strain evidence="2 3">YK9</strain>
    </source>
</reference>
<accession>E0I332</accession>
<proteinExistence type="predicted"/>
<sequence length="76" mass="8491">MMLWGTLLAIGLTVVLSFLFGPYGGIIVLAVLFGFVFSNYYSNKRIERDVQLIKQKLGVIEESTEEKLPDPQTPAN</sequence>
<dbReference type="OrthoDB" id="2666856at2"/>
<protein>
    <submittedName>
        <fullName evidence="2">Uncharacterized protein</fullName>
    </submittedName>
</protein>
<evidence type="ECO:0000313" key="3">
    <source>
        <dbReference type="Proteomes" id="UP000005387"/>
    </source>
</evidence>
<keyword evidence="1" id="KW-0812">Transmembrane</keyword>
<keyword evidence="3" id="KW-1185">Reference proteome</keyword>
<evidence type="ECO:0000256" key="1">
    <source>
        <dbReference type="SAM" id="Phobius"/>
    </source>
</evidence>
<dbReference type="eggNOG" id="ENOG50307I3">
    <property type="taxonomic scope" value="Bacteria"/>
</dbReference>
<feature type="transmembrane region" description="Helical" evidence="1">
    <location>
        <begin position="6"/>
        <end position="37"/>
    </location>
</feature>
<dbReference type="EMBL" id="AEDD01000001">
    <property type="protein sequence ID" value="EFM12696.1"/>
    <property type="molecule type" value="Genomic_DNA"/>
</dbReference>
<evidence type="ECO:0000313" key="2">
    <source>
        <dbReference type="EMBL" id="EFM12696.1"/>
    </source>
</evidence>
<dbReference type="RefSeq" id="WP_006036225.1">
    <property type="nucleotide sequence ID" value="NZ_AEDD01000001.1"/>
</dbReference>
<organism evidence="2 3">
    <name type="scientific">Paenibacillus curdlanolyticus YK9</name>
    <dbReference type="NCBI Taxonomy" id="717606"/>
    <lineage>
        <taxon>Bacteria</taxon>
        <taxon>Bacillati</taxon>
        <taxon>Bacillota</taxon>
        <taxon>Bacilli</taxon>
        <taxon>Bacillales</taxon>
        <taxon>Paenibacillaceae</taxon>
        <taxon>Paenibacillus</taxon>
    </lineage>
</organism>
<dbReference type="Proteomes" id="UP000005387">
    <property type="component" value="Unassembled WGS sequence"/>
</dbReference>
<dbReference type="AlphaFoldDB" id="E0I332"/>